<dbReference type="OrthoDB" id="308861at2759"/>
<comment type="subcellular location">
    <subcellularLocation>
        <location evidence="1">Nucleus</location>
    </subcellularLocation>
</comment>
<evidence type="ECO:0000313" key="12">
    <source>
        <dbReference type="EMBL" id="KAF7488320.1"/>
    </source>
</evidence>
<dbReference type="GO" id="GO:0005669">
    <property type="term" value="C:transcription factor TFIID complex"/>
    <property type="evidence" value="ECO:0007669"/>
    <property type="project" value="InterPro"/>
</dbReference>
<dbReference type="InterPro" id="IPR057345">
    <property type="entry name" value="Ig-like_TAF2"/>
</dbReference>
<dbReference type="GO" id="GO:0003682">
    <property type="term" value="F:chromatin binding"/>
    <property type="evidence" value="ECO:0007669"/>
    <property type="project" value="TreeGrafter"/>
</dbReference>
<reference evidence="12" key="2">
    <citation type="submission" date="2020-01" db="EMBL/GenBank/DDBJ databases">
        <authorList>
            <person name="Korhonen P.K.K."/>
            <person name="Guangxu M.G."/>
            <person name="Wang T.W."/>
            <person name="Stroehlein A.J.S."/>
            <person name="Young N.D."/>
            <person name="Ang C.-S.A."/>
            <person name="Fernando D.W.F."/>
            <person name="Lu H.L."/>
            <person name="Taylor S.T."/>
            <person name="Ehtesham M.E.M."/>
            <person name="Najaraj S.H.N."/>
            <person name="Harsha G.H.G."/>
            <person name="Madugundu A.M."/>
            <person name="Renuse S.R."/>
            <person name="Holt D.H."/>
            <person name="Pandey A.P."/>
            <person name="Papenfuss A.P."/>
            <person name="Gasser R.B.G."/>
            <person name="Fischer K.F."/>
        </authorList>
    </citation>
    <scope>NUCLEOTIDE SEQUENCE</scope>
    <source>
        <strain evidence="12">SSS_KF_BRIS2020</strain>
    </source>
</reference>
<dbReference type="SUPFAM" id="SSF63737">
    <property type="entry name" value="Leukotriene A4 hydrolase N-terminal domain"/>
    <property type="match status" value="1"/>
</dbReference>
<name>A0A834R130_SARSC</name>
<dbReference type="InterPro" id="IPR016024">
    <property type="entry name" value="ARM-type_fold"/>
</dbReference>
<dbReference type="EMBL" id="WVUK01000066">
    <property type="protein sequence ID" value="KAF7488320.1"/>
    <property type="molecule type" value="Genomic_DNA"/>
</dbReference>
<feature type="compositionally biased region" description="Basic and acidic residues" evidence="8">
    <location>
        <begin position="1157"/>
        <end position="1176"/>
    </location>
</feature>
<dbReference type="Pfam" id="PF25316">
    <property type="entry name" value="TAF2_3rd"/>
    <property type="match status" value="1"/>
</dbReference>
<feature type="compositionally biased region" description="Basic and acidic residues" evidence="8">
    <location>
        <begin position="1201"/>
        <end position="1210"/>
    </location>
</feature>
<dbReference type="GO" id="GO:0000976">
    <property type="term" value="F:transcription cis-regulatory region binding"/>
    <property type="evidence" value="ECO:0007669"/>
    <property type="project" value="TreeGrafter"/>
</dbReference>
<dbReference type="GO" id="GO:0008237">
    <property type="term" value="F:metallopeptidase activity"/>
    <property type="evidence" value="ECO:0007669"/>
    <property type="project" value="InterPro"/>
</dbReference>
<evidence type="ECO:0000256" key="6">
    <source>
        <dbReference type="ARBA" id="ARBA00023242"/>
    </source>
</evidence>
<dbReference type="InterPro" id="IPR037813">
    <property type="entry name" value="TAF2"/>
</dbReference>
<evidence type="ECO:0000313" key="14">
    <source>
        <dbReference type="Proteomes" id="UP000070412"/>
    </source>
</evidence>
<keyword evidence="6" id="KW-0539">Nucleus</keyword>
<feature type="region of interest" description="Disordered" evidence="8">
    <location>
        <begin position="1124"/>
        <end position="1210"/>
    </location>
</feature>
<dbReference type="SUPFAM" id="SSF48371">
    <property type="entry name" value="ARM repeat"/>
    <property type="match status" value="1"/>
</dbReference>
<keyword evidence="5" id="KW-0804">Transcription</keyword>
<evidence type="ECO:0000259" key="9">
    <source>
        <dbReference type="Pfam" id="PF01433"/>
    </source>
</evidence>
<evidence type="ECO:0000256" key="8">
    <source>
        <dbReference type="SAM" id="MobiDB-lite"/>
    </source>
</evidence>
<feature type="domain" description="Transcription initiation factor TFIID subunit 2 Ig-like" evidence="10">
    <location>
        <begin position="539"/>
        <end position="658"/>
    </location>
</feature>
<protein>
    <recommendedName>
        <fullName evidence="3">Transcription initiation factor TFIID subunit 2</fullName>
    </recommendedName>
    <alternativeName>
        <fullName evidence="7">Transcription initiation factor TFIID 150 kDa subunit</fullName>
    </alternativeName>
</protein>
<keyword evidence="4" id="KW-0805">Transcription regulation</keyword>
<keyword evidence="14" id="KW-1185">Reference proteome</keyword>
<comment type="similarity">
    <text evidence="2">Belongs to the TAF2 family.</text>
</comment>
<dbReference type="GO" id="GO:0006367">
    <property type="term" value="P:transcription initiation at RNA polymerase II promoter"/>
    <property type="evidence" value="ECO:0007669"/>
    <property type="project" value="TreeGrafter"/>
</dbReference>
<dbReference type="Gene3D" id="1.10.390.10">
    <property type="entry name" value="Neutral Protease Domain 2"/>
    <property type="match status" value="1"/>
</dbReference>
<evidence type="ECO:0000259" key="10">
    <source>
        <dbReference type="Pfam" id="PF25316"/>
    </source>
</evidence>
<evidence type="ECO:0000256" key="1">
    <source>
        <dbReference type="ARBA" id="ARBA00004123"/>
    </source>
</evidence>
<reference evidence="14" key="1">
    <citation type="journal article" date="2020" name="PLoS Negl. Trop. Dis.">
        <title>High-quality nuclear genome for Sarcoptes scabiei-A critical resource for a neglected parasite.</title>
        <authorList>
            <person name="Korhonen P.K."/>
            <person name="Gasser R.B."/>
            <person name="Ma G."/>
            <person name="Wang T."/>
            <person name="Stroehlein A.J."/>
            <person name="Young N.D."/>
            <person name="Ang C.S."/>
            <person name="Fernando D.D."/>
            <person name="Lu H.C."/>
            <person name="Taylor S."/>
            <person name="Reynolds S.L."/>
            <person name="Mofiz E."/>
            <person name="Najaraj S.H."/>
            <person name="Gowda H."/>
            <person name="Madugundu A."/>
            <person name="Renuse S."/>
            <person name="Holt D."/>
            <person name="Pandey A."/>
            <person name="Papenfuss A.T."/>
            <person name="Fischer K."/>
        </authorList>
    </citation>
    <scope>NUCLEOTIDE SEQUENCE [LARGE SCALE GENOMIC DNA]</scope>
</reference>
<dbReference type="GO" id="GO:0016251">
    <property type="term" value="F:RNA polymerase II general transcription initiation factor activity"/>
    <property type="evidence" value="ECO:0007669"/>
    <property type="project" value="TreeGrafter"/>
</dbReference>
<dbReference type="CDD" id="cd09839">
    <property type="entry name" value="M1_like_TAF2"/>
    <property type="match status" value="1"/>
</dbReference>
<dbReference type="EnsemblMetazoa" id="SSS_1945s_mrna">
    <property type="protein sequence ID" value="KAF7488320.1"/>
    <property type="gene ID" value="SSS_1945"/>
</dbReference>
<evidence type="ECO:0000256" key="3">
    <source>
        <dbReference type="ARBA" id="ARBA00017363"/>
    </source>
</evidence>
<evidence type="ECO:0000256" key="4">
    <source>
        <dbReference type="ARBA" id="ARBA00023015"/>
    </source>
</evidence>
<dbReference type="Gene3D" id="2.60.40.1730">
    <property type="entry name" value="tricorn interacting facor f3 domain"/>
    <property type="match status" value="1"/>
</dbReference>
<dbReference type="InterPro" id="IPR057991">
    <property type="entry name" value="TPR_TAF2_C"/>
</dbReference>
<feature type="compositionally biased region" description="Low complexity" evidence="8">
    <location>
        <begin position="1124"/>
        <end position="1150"/>
    </location>
</feature>
<dbReference type="Pfam" id="PF01433">
    <property type="entry name" value="Peptidase_M1"/>
    <property type="match status" value="1"/>
</dbReference>
<dbReference type="Pfam" id="PF25577">
    <property type="entry name" value="TPR_TAF2_C"/>
    <property type="match status" value="1"/>
</dbReference>
<dbReference type="InterPro" id="IPR027268">
    <property type="entry name" value="Peptidase_M4/M1_CTD_sf"/>
</dbReference>
<evidence type="ECO:0000259" key="11">
    <source>
        <dbReference type="Pfam" id="PF25577"/>
    </source>
</evidence>
<evidence type="ECO:0000256" key="5">
    <source>
        <dbReference type="ARBA" id="ARBA00023163"/>
    </source>
</evidence>
<evidence type="ECO:0000256" key="7">
    <source>
        <dbReference type="ARBA" id="ARBA00033345"/>
    </source>
</evidence>
<gene>
    <name evidence="12" type="ORF">SSS_1945</name>
</gene>
<evidence type="ECO:0000313" key="13">
    <source>
        <dbReference type="EnsemblMetazoa" id="KAF7488320.1"/>
    </source>
</evidence>
<dbReference type="SUPFAM" id="SSF55486">
    <property type="entry name" value="Metalloproteases ('zincins'), catalytic domain"/>
    <property type="match status" value="1"/>
</dbReference>
<dbReference type="PANTHER" id="PTHR15137">
    <property type="entry name" value="TRANSCRIPTION INITIATION FACTOR TFIID"/>
    <property type="match status" value="1"/>
</dbReference>
<sequence>MLKTLNSISIMSATVKREFIAKSYRLYKVLHQHLSILDIDFKNKKFTGFTELQIVSQVDDLDTIRLNCQQCLIESIYLDNYKCEFIYSEPTADIVSSTDQSNEKTKVRKIDSFSTVHHDVIKSTDSDLGNGELIIKVPDLSDIKSSILERKIISVNIGFVLVNPVAGIYFSVNDSKKDSSVEQSDSDDDMFTEHLFTYDSYNSSRLWFPCVDVFSESCTWTILVVCDENFTVISSGDLIEVEHDTHKKKKRFFYQLQIPTSASNIGLVVGKFTPIVNPDMHEVVHFCFPTLKSLLLDTCNFTHRIFEYYEILLNTRYPYSSYKQVFVDNLDSKYVSYATLSIFSINLLHSKHIIDQTYITRRILAHAIGEQYFGCFISMQSCPDAWLVRGIAGFLAHDYYKKAFGNNEYRVRVKKSMEKVIEYEQNFRPIVLDPSNKTYIEKDYFYIKNFHTFSPLYDKMHKVKSFLIMRMLENYLGRELLVQVFNKMLSLAQNAITQKYNSNTWHHLYASTGSFIWAISTVTGKNIDTFLKQWVFQGGHVKITGSFIFNRKRNTVELEIRQLHLNQMGVWRYLGPIMIWLQELDGTFKHTLQIEDYVSKHDLTCHSKSRRNKKKKIPLFTGEEIDMDLSAMDPDSPVLWLRIDPEMNLIREVILEQPDFQWHYQLRYEKDVIAQLESLRILDNYFSNPVIRNVLLEIINNDQVFYRVRCQAAFCLSRVANKIGSQWNGPQVMITLFRKLFGSPSCPHIVQMNNFRNLKLYFLQKAMIVAMAGLRTDHGICPQEILHFLLDLFKYNDNSKNQYSDSFFRASLIDALSQTVTPVAITPIFNSGSISTILSQDTKNILEEIIRFFNIDKLLPSYKYVVTVSCLKAFRHLQKMGHLPSTTQIFRRHTVNHCFIDVRKTAIKILIDIVKTEHRQEDLDFLLDMVVSDPFPIIKYYILKQLIRNPPFSIKTEELHSLDTEKLVNKLWNWINTQFSKDSKLRCAIVDLYFVLYGRLRPRCLPRPTFSFVINLKAEEEEHYETKVDGKTDLEPEILDSSVVQDDEIKSNNETLGPILEERNSHNKATAGEEQTLGENSANLILNDSALESKSDTKIEFDNRNESLSDVSGAIPSFKFNLSTLNKSSSSQSNAESSNILDMVIKSSSPSRKRKREEKDEKNERSHGSKDKEKDREKHHKDKKKKKKKKKQKHKHKHKDKDKDKSHQNE</sequence>
<dbReference type="InterPro" id="IPR042097">
    <property type="entry name" value="Aminopeptidase_N-like_N_sf"/>
</dbReference>
<feature type="domain" description="Peptidase M1 membrane alanine aminopeptidase" evidence="9">
    <location>
        <begin position="300"/>
        <end position="534"/>
    </location>
</feature>
<dbReference type="InterPro" id="IPR014782">
    <property type="entry name" value="Peptidase_M1_dom"/>
</dbReference>
<evidence type="ECO:0000256" key="2">
    <source>
        <dbReference type="ARBA" id="ARBA00010937"/>
    </source>
</evidence>
<accession>A0A834R130</accession>
<dbReference type="Proteomes" id="UP000070412">
    <property type="component" value="Unassembled WGS sequence"/>
</dbReference>
<proteinExistence type="inferred from homology"/>
<organism evidence="12">
    <name type="scientific">Sarcoptes scabiei</name>
    <name type="common">Itch mite</name>
    <name type="synonym">Acarus scabiei</name>
    <dbReference type="NCBI Taxonomy" id="52283"/>
    <lineage>
        <taxon>Eukaryota</taxon>
        <taxon>Metazoa</taxon>
        <taxon>Ecdysozoa</taxon>
        <taxon>Arthropoda</taxon>
        <taxon>Chelicerata</taxon>
        <taxon>Arachnida</taxon>
        <taxon>Acari</taxon>
        <taxon>Acariformes</taxon>
        <taxon>Sarcoptiformes</taxon>
        <taxon>Astigmata</taxon>
        <taxon>Psoroptidia</taxon>
        <taxon>Sarcoptoidea</taxon>
        <taxon>Sarcoptidae</taxon>
        <taxon>Sarcoptinae</taxon>
        <taxon>Sarcoptes</taxon>
    </lineage>
</organism>
<dbReference type="AlphaFoldDB" id="A0A834R130"/>
<feature type="compositionally biased region" description="Basic residues" evidence="8">
    <location>
        <begin position="1177"/>
        <end position="1200"/>
    </location>
</feature>
<dbReference type="PANTHER" id="PTHR15137:SF9">
    <property type="entry name" value="TRANSCRIPTION INITIATION FACTOR TFIID SUBUNIT 2"/>
    <property type="match status" value="1"/>
</dbReference>
<feature type="domain" description="Transcription initiation factor TFIID subunit 2 TPR repeats" evidence="11">
    <location>
        <begin position="659"/>
        <end position="1021"/>
    </location>
</feature>
<reference evidence="13" key="3">
    <citation type="submission" date="2022-06" db="UniProtKB">
        <authorList>
            <consortium name="EnsemblMetazoa"/>
        </authorList>
    </citation>
    <scope>IDENTIFICATION</scope>
</reference>
<dbReference type="GO" id="GO:0008270">
    <property type="term" value="F:zinc ion binding"/>
    <property type="evidence" value="ECO:0007669"/>
    <property type="project" value="InterPro"/>
</dbReference>